<evidence type="ECO:0000313" key="5">
    <source>
        <dbReference type="Proteomes" id="UP000000664"/>
    </source>
</evidence>
<dbReference type="AlphaFoldDB" id="A0A805YYD5"/>
<feature type="region of interest" description="Disordered" evidence="2">
    <location>
        <begin position="153"/>
        <end position="174"/>
    </location>
</feature>
<accession>A0A805YYD5</accession>
<dbReference type="Pfam" id="PF06810">
    <property type="entry name" value="Phage_scaffold"/>
    <property type="match status" value="1"/>
</dbReference>
<keyword evidence="1" id="KW-0175">Coiled coil</keyword>
<reference evidence="4 5" key="1">
    <citation type="journal article" date="2006" name="Proc. Natl. Acad. Sci. U.S.A.">
        <title>Comparative genomics of the lactic acid bacteria.</title>
        <authorList>
            <person name="Makarova K."/>
            <person name="Slesarev A."/>
            <person name="Wolf Y."/>
            <person name="Sorokin A."/>
            <person name="Mirkin B."/>
            <person name="Koonin E."/>
            <person name="Pavlov A."/>
            <person name="Pavlova N."/>
            <person name="Karamychev V."/>
            <person name="Polouchine N."/>
            <person name="Shakhova V."/>
            <person name="Grigoriev I."/>
            <person name="Lou Y."/>
            <person name="Rohksar D."/>
            <person name="Lucas S."/>
            <person name="Huang K."/>
            <person name="Goodstein D.M."/>
            <person name="Hawkins T."/>
            <person name="Plengvidhya V."/>
            <person name="Welker D."/>
            <person name="Hughes J."/>
            <person name="Goh Y."/>
            <person name="Benson A."/>
            <person name="Baldwin K."/>
            <person name="Lee J.H."/>
            <person name="Diaz-Muniz I."/>
            <person name="Dosti B."/>
            <person name="Smeianov V."/>
            <person name="Wechter W."/>
            <person name="Barabote R."/>
            <person name="Lorca G."/>
            <person name="Altermann E."/>
            <person name="Barrangou R."/>
            <person name="Ganesan B."/>
            <person name="Xie Y."/>
            <person name="Rawsthorne H."/>
            <person name="Tamir D."/>
            <person name="Parker C."/>
            <person name="Breidt F."/>
            <person name="Broadbent J."/>
            <person name="Hutkins R."/>
            <person name="O'Sullivan D."/>
            <person name="Steele J."/>
            <person name="Unlu G."/>
            <person name="Saier M."/>
            <person name="Klaenhammer T."/>
            <person name="Richardson P."/>
            <person name="Kozyavkin S."/>
            <person name="Weimer B."/>
            <person name="Mills D."/>
        </authorList>
    </citation>
    <scope>NUCLEOTIDE SEQUENCE [LARGE SCALE GENOMIC DNA]</scope>
    <source>
        <strain evidence="4">ATCC 33323</strain>
        <strain evidence="5">ATCC 33323 / DSM 20243 / BCRC 14619 / CIP 102991 / JCM 1131 / KCTC 3163 / NCIMB 11718 / NCTC 13722 / AM63</strain>
    </source>
</reference>
<evidence type="ECO:0000313" key="4">
    <source>
        <dbReference type="EMBL" id="ABJ60063.1"/>
    </source>
</evidence>
<dbReference type="EMBL" id="CP000413">
    <property type="protein sequence ID" value="ABJ60063.1"/>
    <property type="molecule type" value="Genomic_DNA"/>
</dbReference>
<dbReference type="KEGG" id="lga:LGAS_0609"/>
<sequence>MKRKQLEELGLQEEQIKKIMDLNGEDIQNAKDKASASNAEILEENKALKSQMSERDKDLKKLRAQVKDNEDLTKQFNDLKSKYDKDTADLTQKLATNRLNSAIDQSLSKANVRNNKAIRGLLNMDEIKLDDDGNLTGLDDQIKSLQKSDGYLFDEGSKQDYQPNNGKPANADPVQAMVDIFKGEHK</sequence>
<proteinExistence type="predicted"/>
<evidence type="ECO:0000256" key="1">
    <source>
        <dbReference type="SAM" id="Coils"/>
    </source>
</evidence>
<dbReference type="InterPro" id="IPR009636">
    <property type="entry name" value="SCAF"/>
</dbReference>
<feature type="coiled-coil region" evidence="1">
    <location>
        <begin position="31"/>
        <end position="82"/>
    </location>
</feature>
<dbReference type="Proteomes" id="UP000000664">
    <property type="component" value="Chromosome"/>
</dbReference>
<organism evidence="4 5">
    <name type="scientific">Lactobacillus gasseri (strain ATCC 33323 / DSM 20243 / BCRC 14619 / CIP 102991 / JCM 1131 / KCTC 3163 / NCIMB 11718 / NCTC 13722 / AM63)</name>
    <dbReference type="NCBI Taxonomy" id="324831"/>
    <lineage>
        <taxon>Bacteria</taxon>
        <taxon>Bacillati</taxon>
        <taxon>Bacillota</taxon>
        <taxon>Bacilli</taxon>
        <taxon>Lactobacillales</taxon>
        <taxon>Lactobacillaceae</taxon>
        <taxon>Lactobacillus</taxon>
    </lineage>
</organism>
<dbReference type="RefSeq" id="WP_011678833.1">
    <property type="nucleotide sequence ID" value="NC_008530.1"/>
</dbReference>
<dbReference type="EMBL" id="CP000413">
    <property type="protein sequence ID" value="ABJ60003.1"/>
    <property type="molecule type" value="Genomic_DNA"/>
</dbReference>
<dbReference type="KEGG" id="lga:LGAS_0671"/>
<dbReference type="GeneID" id="29640188"/>
<protein>
    <submittedName>
        <fullName evidence="4">Phage minor structural protein GP20</fullName>
    </submittedName>
</protein>
<gene>
    <name evidence="3" type="ordered locus">LGAS_0609</name>
    <name evidence="4" type="ordered locus">LGAS_0671</name>
</gene>
<evidence type="ECO:0000256" key="2">
    <source>
        <dbReference type="SAM" id="MobiDB-lite"/>
    </source>
</evidence>
<name>A0A805YYD5_LACGA</name>
<evidence type="ECO:0000313" key="3">
    <source>
        <dbReference type="EMBL" id="ABJ60003.1"/>
    </source>
</evidence>